<keyword evidence="2" id="KW-0645">Protease</keyword>
<dbReference type="GO" id="GO:0004180">
    <property type="term" value="F:carboxypeptidase activity"/>
    <property type="evidence" value="ECO:0007669"/>
    <property type="project" value="UniProtKB-KW"/>
</dbReference>
<dbReference type="PANTHER" id="PTHR34385:SF1">
    <property type="entry name" value="PEPTIDOGLYCAN L-ALANYL-D-GLUTAMATE ENDOPEPTIDASE CWLK"/>
    <property type="match status" value="1"/>
</dbReference>
<protein>
    <submittedName>
        <fullName evidence="2">D-alanyl-D-alanine carboxypeptidase family protein</fullName>
    </submittedName>
</protein>
<dbReference type="InterPro" id="IPR003709">
    <property type="entry name" value="VanY-like_core_dom"/>
</dbReference>
<dbReference type="InterPro" id="IPR058193">
    <property type="entry name" value="VanY/YodJ_core_dom"/>
</dbReference>
<dbReference type="Gene3D" id="3.30.200.180">
    <property type="match status" value="1"/>
</dbReference>
<dbReference type="GO" id="GO:0006508">
    <property type="term" value="P:proteolysis"/>
    <property type="evidence" value="ECO:0007669"/>
    <property type="project" value="InterPro"/>
</dbReference>
<dbReference type="RefSeq" id="WP_129440144.1">
    <property type="nucleotide sequence ID" value="NZ_CP035492.1"/>
</dbReference>
<evidence type="ECO:0000313" key="2">
    <source>
        <dbReference type="EMBL" id="QAY66497.1"/>
    </source>
</evidence>
<dbReference type="Pfam" id="PF02557">
    <property type="entry name" value="VanY"/>
    <property type="match status" value="1"/>
</dbReference>
<organism evidence="2 3">
    <name type="scientific">Paenibacillus protaetiae</name>
    <dbReference type="NCBI Taxonomy" id="2509456"/>
    <lineage>
        <taxon>Bacteria</taxon>
        <taxon>Bacillati</taxon>
        <taxon>Bacillota</taxon>
        <taxon>Bacilli</taxon>
        <taxon>Bacillales</taxon>
        <taxon>Paenibacillaceae</taxon>
        <taxon>Paenibacillus</taxon>
    </lineage>
</organism>
<dbReference type="EMBL" id="CP035492">
    <property type="protein sequence ID" value="QAY66497.1"/>
    <property type="molecule type" value="Genomic_DNA"/>
</dbReference>
<feature type="domain" description="D-alanyl-D-alanine carboxypeptidase-like core" evidence="1">
    <location>
        <begin position="102"/>
        <end position="215"/>
    </location>
</feature>
<gene>
    <name evidence="2" type="ORF">ET464_08810</name>
</gene>
<accession>A0A4P6F0H8</accession>
<sequence length="289" mass="32143">MKKRFFWLFSVVCIGAVMFALWGGKGEGAITGVSIQKNAAPAGGKPVKSVELSLDHIYEGNLILVNKDYPVHEEGIPDDIVQLSEHPDLMQGYGLLDSSIRISASLLPPFNEMIKAAGEDGVRHYIISSGYRGLDEQEELYKEKGGDYALPAGYSEHNVGLSLDIGSSLTAMDHAPEGKWLKQNAWKYGFILRYPADKTNITGIQYEPWHFRYVGLPHSAIMKKLDLTLEQYVDDLRSKKSLSVTVEGVHYTVSYYRLTKANHTVKLPQDGWYELSGNNVDGVIVTTKS</sequence>
<evidence type="ECO:0000313" key="3">
    <source>
        <dbReference type="Proteomes" id="UP000293568"/>
    </source>
</evidence>
<dbReference type="SUPFAM" id="SSF55166">
    <property type="entry name" value="Hedgehog/DD-peptidase"/>
    <property type="match status" value="1"/>
</dbReference>
<dbReference type="Proteomes" id="UP000293568">
    <property type="component" value="Chromosome"/>
</dbReference>
<keyword evidence="2" id="KW-0378">Hydrolase</keyword>
<dbReference type="PANTHER" id="PTHR34385">
    <property type="entry name" value="D-ALANYL-D-ALANINE CARBOXYPEPTIDASE"/>
    <property type="match status" value="1"/>
</dbReference>
<dbReference type="CDD" id="cd14852">
    <property type="entry name" value="LD-carboxypeptidase"/>
    <property type="match status" value="1"/>
</dbReference>
<dbReference type="Gene3D" id="3.30.1380.10">
    <property type="match status" value="1"/>
</dbReference>
<dbReference type="KEGG" id="pprt:ET464_08810"/>
<name>A0A4P6F0H8_9BACL</name>
<evidence type="ECO:0000259" key="1">
    <source>
        <dbReference type="Pfam" id="PF02557"/>
    </source>
</evidence>
<reference evidence="2 3" key="1">
    <citation type="submission" date="2019-01" db="EMBL/GenBank/DDBJ databases">
        <title>Genome sequencing of strain FW100M-2.</title>
        <authorList>
            <person name="Heo J."/>
            <person name="Kim S.-J."/>
            <person name="Kim J.-S."/>
            <person name="Hong S.-B."/>
            <person name="Kwon S.-W."/>
        </authorList>
    </citation>
    <scope>NUCLEOTIDE SEQUENCE [LARGE SCALE GENOMIC DNA]</scope>
    <source>
        <strain evidence="2 3">FW100M-2</strain>
    </source>
</reference>
<keyword evidence="2" id="KW-0121">Carboxypeptidase</keyword>
<dbReference type="AlphaFoldDB" id="A0A4P6F0H8"/>
<proteinExistence type="predicted"/>
<dbReference type="InterPro" id="IPR009045">
    <property type="entry name" value="Zn_M74/Hedgehog-like"/>
</dbReference>
<dbReference type="OrthoDB" id="9792074at2"/>
<dbReference type="InterPro" id="IPR052179">
    <property type="entry name" value="DD-CPase-like"/>
</dbReference>
<keyword evidence="3" id="KW-1185">Reference proteome</keyword>